<dbReference type="EMBL" id="MPDP01000283">
    <property type="protein sequence ID" value="KAK1456979.1"/>
    <property type="molecule type" value="Genomic_DNA"/>
</dbReference>
<dbReference type="AlphaFoldDB" id="A0AAI9XQY7"/>
<feature type="compositionally biased region" description="Basic and acidic residues" evidence="1">
    <location>
        <begin position="1"/>
        <end position="16"/>
    </location>
</feature>
<feature type="region of interest" description="Disordered" evidence="1">
    <location>
        <begin position="60"/>
        <end position="88"/>
    </location>
</feature>
<name>A0AAI9XQY7_9PEZI</name>
<proteinExistence type="predicted"/>
<gene>
    <name evidence="2" type="ORF">CCUS01_09859</name>
</gene>
<evidence type="ECO:0000313" key="2">
    <source>
        <dbReference type="EMBL" id="KAK1456979.1"/>
    </source>
</evidence>
<evidence type="ECO:0000256" key="1">
    <source>
        <dbReference type="SAM" id="MobiDB-lite"/>
    </source>
</evidence>
<reference evidence="2" key="1">
    <citation type="submission" date="2016-11" db="EMBL/GenBank/DDBJ databases">
        <title>The genome sequence of Colletotrichum cuscutae.</title>
        <authorList>
            <person name="Baroncelli R."/>
        </authorList>
    </citation>
    <scope>NUCLEOTIDE SEQUENCE</scope>
    <source>
        <strain evidence="2">IMI 304802</strain>
    </source>
</reference>
<sequence>MSGRVREFLFSDKSRPDASSLLRPPPTLPAFQSRFFLNFVLLSPALWNIPLLILSRTLDGTTTSSSPTAKTHQYRVFPPPGASSLRPL</sequence>
<protein>
    <submittedName>
        <fullName evidence="2">Uncharacterized protein</fullName>
    </submittedName>
</protein>
<feature type="region of interest" description="Disordered" evidence="1">
    <location>
        <begin position="1"/>
        <end position="23"/>
    </location>
</feature>
<keyword evidence="3" id="KW-1185">Reference proteome</keyword>
<dbReference type="Proteomes" id="UP001239213">
    <property type="component" value="Unassembled WGS sequence"/>
</dbReference>
<evidence type="ECO:0000313" key="3">
    <source>
        <dbReference type="Proteomes" id="UP001239213"/>
    </source>
</evidence>
<comment type="caution">
    <text evidence="2">The sequence shown here is derived from an EMBL/GenBank/DDBJ whole genome shotgun (WGS) entry which is preliminary data.</text>
</comment>
<organism evidence="2 3">
    <name type="scientific">Colletotrichum cuscutae</name>
    <dbReference type="NCBI Taxonomy" id="1209917"/>
    <lineage>
        <taxon>Eukaryota</taxon>
        <taxon>Fungi</taxon>
        <taxon>Dikarya</taxon>
        <taxon>Ascomycota</taxon>
        <taxon>Pezizomycotina</taxon>
        <taxon>Sordariomycetes</taxon>
        <taxon>Hypocreomycetidae</taxon>
        <taxon>Glomerellales</taxon>
        <taxon>Glomerellaceae</taxon>
        <taxon>Colletotrichum</taxon>
        <taxon>Colletotrichum acutatum species complex</taxon>
    </lineage>
</organism>
<accession>A0AAI9XQY7</accession>
<feature type="compositionally biased region" description="Polar residues" evidence="1">
    <location>
        <begin position="60"/>
        <end position="71"/>
    </location>
</feature>